<reference evidence="2" key="1">
    <citation type="journal article" date="2004" name="Nat. Biotechnol.">
        <title>Complete genome sequence of the metabolically versatile photosynthetic bacterium Rhodopseudomonas palustris.</title>
        <authorList>
            <person name="Larimer F.W."/>
            <person name="Chain P."/>
            <person name="Hauser L."/>
            <person name="Lamerdin J."/>
            <person name="Malfatti S."/>
            <person name="Do L."/>
            <person name="Land M.L."/>
            <person name="Pelletier D.A."/>
            <person name="Beatty J.T."/>
            <person name="Lang A.S."/>
            <person name="Tabita F.R."/>
            <person name="Gibson J.L."/>
            <person name="Hanson T.E."/>
            <person name="Bobst C."/>
            <person name="Torres J.L."/>
            <person name="Peres C."/>
            <person name="Harrison F.H."/>
            <person name="Gibson J."/>
            <person name="Harwood C.S."/>
        </authorList>
    </citation>
    <scope>NUCLEOTIDE SEQUENCE [LARGE SCALE GENOMIC DNA]</scope>
    <source>
        <strain evidence="2">CGA009</strain>
    </source>
</reference>
<organism evidence="2">
    <name type="scientific">Rhodopseudomonas palustris (strain ATCC BAA-98 / CGA009)</name>
    <dbReference type="NCBI Taxonomy" id="258594"/>
    <lineage>
        <taxon>Bacteria</taxon>
        <taxon>Pseudomonadati</taxon>
        <taxon>Pseudomonadota</taxon>
        <taxon>Alphaproteobacteria</taxon>
        <taxon>Hyphomicrobiales</taxon>
        <taxon>Nitrobacteraceae</taxon>
        <taxon>Rhodopseudomonas</taxon>
    </lineage>
</organism>
<dbReference type="Gene3D" id="3.40.50.150">
    <property type="entry name" value="Vaccinia Virus protein VP39"/>
    <property type="match status" value="1"/>
</dbReference>
<dbReference type="InterPro" id="IPR029063">
    <property type="entry name" value="SAM-dependent_MTases_sf"/>
</dbReference>
<dbReference type="NCBIfam" id="TIGR01444">
    <property type="entry name" value="fkbM_fam"/>
    <property type="match status" value="1"/>
</dbReference>
<dbReference type="InterPro" id="IPR052514">
    <property type="entry name" value="SAM-dependent_MTase"/>
</dbReference>
<dbReference type="AlphaFoldDB" id="Q6N2X0"/>
<evidence type="ECO:0000313" key="2">
    <source>
        <dbReference type="EMBL" id="CAE29369.1"/>
    </source>
</evidence>
<dbReference type="Pfam" id="PF05050">
    <property type="entry name" value="Methyltransf_21"/>
    <property type="match status" value="1"/>
</dbReference>
<dbReference type="SUPFAM" id="SSF53335">
    <property type="entry name" value="S-adenosyl-L-methionine-dependent methyltransferases"/>
    <property type="match status" value="1"/>
</dbReference>
<proteinExistence type="predicted"/>
<dbReference type="eggNOG" id="ENOG5033X7J">
    <property type="taxonomic scope" value="Bacteria"/>
</dbReference>
<dbReference type="PANTHER" id="PTHR34203">
    <property type="entry name" value="METHYLTRANSFERASE, FKBM FAMILY PROTEIN"/>
    <property type="match status" value="1"/>
</dbReference>
<accession>Q6N2X0</accession>
<dbReference type="PANTHER" id="PTHR34203:SF13">
    <property type="entry name" value="EXPRESSED PROTEIN"/>
    <property type="match status" value="1"/>
</dbReference>
<evidence type="ECO:0000259" key="1">
    <source>
        <dbReference type="Pfam" id="PF05050"/>
    </source>
</evidence>
<gene>
    <name evidence="2" type="ordered locus">RPA3928</name>
</gene>
<dbReference type="InterPro" id="IPR006342">
    <property type="entry name" value="FkbM_mtfrase"/>
</dbReference>
<dbReference type="STRING" id="258594.RPA3928"/>
<name>Q6N2X0_RHOPA</name>
<dbReference type="HOGENOM" id="CLU_868445_0_0_5"/>
<protein>
    <recommendedName>
        <fullName evidence="1">Methyltransferase FkbM domain-containing protein</fullName>
    </recommendedName>
</protein>
<feature type="domain" description="Methyltransferase FkbM" evidence="1">
    <location>
        <begin position="129"/>
        <end position="249"/>
    </location>
</feature>
<dbReference type="EMBL" id="BX572605">
    <property type="protein sequence ID" value="CAE29369.1"/>
    <property type="molecule type" value="Genomic_DNA"/>
</dbReference>
<sequence length="320" mass="34344">MQVIRAHLFQRRRCMTDTAPRADSSAAPAPYAPGPDRILADIITALPELARHHAPGGAAYTAMASAARSAVVALFACGGTDVPFGPFGSISFPYHRMGAVDSLDLFGLDELILFSFYWQNRGRYRRVADIGGNIGLHSLVMARCGFSVETYEPDPEHIALFQANMGANGVTTVRVNEAAVSAQAGEAEFLRLRGNTTGSHIAGAKLDPYGEIDRFKVRLAAFDEIAAKADFAKIDAEGHEAVIITSLPRERWATIDVMLEIGSDANAAAIFDYARGAGVQLFTQKTGWRRAETLADLPTSYKQGSAFLTAKDAIPGLPPS</sequence>